<sequence>MTAAFWTRIKYLSPTAMNLFLSTSLGLDIAKYGEFELFDFWPKYYFSEEEKTYAEPDVVIEFKRAALIVEVKPPMGGNQHITQWKNKIDAYLQSDNAKSHLYFLALGNLPKAASSWLQQLASEYPDVQIITKEWKEIKYFLQTQQWVSPQDQCIIDYCLKALTFYGIRDPLPSWINFDNFLAKNILDI</sequence>
<keyword evidence="2" id="KW-1185">Reference proteome</keyword>
<evidence type="ECO:0000313" key="2">
    <source>
        <dbReference type="Proteomes" id="UP000696184"/>
    </source>
</evidence>
<accession>A0ABS0U007</accession>
<organism evidence="1 2">
    <name type="scientific">Xenorhabdus lircayensis</name>
    <dbReference type="NCBI Taxonomy" id="2763499"/>
    <lineage>
        <taxon>Bacteria</taxon>
        <taxon>Pseudomonadati</taxon>
        <taxon>Pseudomonadota</taxon>
        <taxon>Gammaproteobacteria</taxon>
        <taxon>Enterobacterales</taxon>
        <taxon>Morganellaceae</taxon>
        <taxon>Xenorhabdus</taxon>
    </lineage>
</organism>
<dbReference type="Proteomes" id="UP000696184">
    <property type="component" value="Unassembled WGS sequence"/>
</dbReference>
<comment type="caution">
    <text evidence="1">The sequence shown here is derived from an EMBL/GenBank/DDBJ whole genome shotgun (WGS) entry which is preliminary data.</text>
</comment>
<protein>
    <submittedName>
        <fullName evidence="1">Uncharacterized protein</fullName>
    </submittedName>
</protein>
<name>A0ABS0U007_9GAMM</name>
<reference evidence="1 2" key="1">
    <citation type="submission" date="2020-08" db="EMBL/GenBank/DDBJ databases">
        <title>Description of Xenorhabdus lircayensis sp. nov., the symbiotic bacterium associated with the entomopathogenic nematode Steirnernema unicornum.</title>
        <authorList>
            <person name="Castaneda-Alvarez C."/>
            <person name="Prodan S."/>
            <person name="Zamorano A."/>
            <person name="San-Blas E."/>
            <person name="Aballay E."/>
        </authorList>
    </citation>
    <scope>NUCLEOTIDE SEQUENCE [LARGE SCALE GENOMIC DNA]</scope>
    <source>
        <strain evidence="1 2">VLS</strain>
    </source>
</reference>
<evidence type="ECO:0000313" key="1">
    <source>
        <dbReference type="EMBL" id="MBI6547203.1"/>
    </source>
</evidence>
<dbReference type="RefSeq" id="WP_198688012.1">
    <property type="nucleotide sequence ID" value="NZ_CAWPUD010000038.1"/>
</dbReference>
<gene>
    <name evidence="1" type="ORF">H8A87_00105</name>
</gene>
<dbReference type="EMBL" id="JACOII010000004">
    <property type="protein sequence ID" value="MBI6547203.1"/>
    <property type="molecule type" value="Genomic_DNA"/>
</dbReference>
<proteinExistence type="predicted"/>